<evidence type="ECO:0000259" key="14">
    <source>
        <dbReference type="Pfam" id="PF01729"/>
    </source>
</evidence>
<feature type="binding site" evidence="13">
    <location>
        <position position="84"/>
    </location>
    <ligand>
        <name>substrate</name>
    </ligand>
</feature>
<feature type="binding site" evidence="13">
    <location>
        <begin position="225"/>
        <end position="227"/>
    </location>
    <ligand>
        <name>substrate</name>
    </ligand>
</feature>
<dbReference type="InterPro" id="IPR022412">
    <property type="entry name" value="Quinolinate_PRibosylTrfase_N"/>
</dbReference>
<evidence type="ECO:0000256" key="9">
    <source>
        <dbReference type="ARBA" id="ARBA00033102"/>
    </source>
</evidence>
<evidence type="ECO:0000256" key="4">
    <source>
        <dbReference type="ARBA" id="ARBA00011218"/>
    </source>
</evidence>
<dbReference type="Gene3D" id="3.20.20.70">
    <property type="entry name" value="Aldolase class I"/>
    <property type="match status" value="1"/>
</dbReference>
<dbReference type="Pfam" id="PF02749">
    <property type="entry name" value="QRPTase_N"/>
    <property type="match status" value="1"/>
</dbReference>
<feature type="binding site" evidence="13">
    <location>
        <position position="141"/>
    </location>
    <ligand>
        <name>substrate</name>
    </ligand>
</feature>
<dbReference type="EC" id="2.4.2.19" evidence="5"/>
<organism evidence="16 17">
    <name type="scientific">Thermoanaerobaculum aquaticum</name>
    <dbReference type="NCBI Taxonomy" id="1312852"/>
    <lineage>
        <taxon>Bacteria</taxon>
        <taxon>Pseudomonadati</taxon>
        <taxon>Acidobacteriota</taxon>
        <taxon>Thermoanaerobaculia</taxon>
        <taxon>Thermoanaerobaculales</taxon>
        <taxon>Thermoanaerobaculaceae</taxon>
        <taxon>Thermoanaerobaculum</taxon>
    </lineage>
</organism>
<dbReference type="FunFam" id="3.20.20.70:FF:000030">
    <property type="entry name" value="Nicotinate-nucleotide pyrophosphorylase, carboxylating"/>
    <property type="match status" value="1"/>
</dbReference>
<protein>
    <recommendedName>
        <fullName evidence="11">Probable nicotinate-nucleotide pyrophosphorylase [carboxylating]</fullName>
        <ecNumber evidence="5">2.4.2.19</ecNumber>
    </recommendedName>
    <alternativeName>
        <fullName evidence="9">Quinolinate phosphoribosyltransferase [decarboxylating]</fullName>
    </alternativeName>
</protein>
<dbReference type="InterPro" id="IPR002638">
    <property type="entry name" value="Quinolinate_PRibosylTrfase_C"/>
</dbReference>
<dbReference type="FunFam" id="3.90.1170.20:FF:000001">
    <property type="entry name" value="Nicotinate-nucleotide diphosphorylase (Carboxylating)"/>
    <property type="match status" value="1"/>
</dbReference>
<evidence type="ECO:0000256" key="6">
    <source>
        <dbReference type="ARBA" id="ARBA00022642"/>
    </source>
</evidence>
<dbReference type="GO" id="GO:0034213">
    <property type="term" value="P:quinolinate catabolic process"/>
    <property type="evidence" value="ECO:0007669"/>
    <property type="project" value="TreeGrafter"/>
</dbReference>
<name>A0A062XWF9_9BACT</name>
<dbReference type="Proteomes" id="UP000027284">
    <property type="component" value="Unassembled WGS sequence"/>
</dbReference>
<evidence type="ECO:0000256" key="10">
    <source>
        <dbReference type="ARBA" id="ARBA00047445"/>
    </source>
</evidence>
<accession>A0A062XWF9</accession>
<evidence type="ECO:0000256" key="5">
    <source>
        <dbReference type="ARBA" id="ARBA00011944"/>
    </source>
</evidence>
<feature type="binding site" evidence="13">
    <location>
        <position position="151"/>
    </location>
    <ligand>
        <name>substrate</name>
    </ligand>
</feature>
<evidence type="ECO:0000256" key="1">
    <source>
        <dbReference type="ARBA" id="ARBA00003237"/>
    </source>
</evidence>
<dbReference type="UniPathway" id="UPA00253">
    <property type="reaction ID" value="UER00331"/>
</dbReference>
<keyword evidence="17" id="KW-1185">Reference proteome</keyword>
<dbReference type="PANTHER" id="PTHR32179">
    <property type="entry name" value="NICOTINATE-NUCLEOTIDE PYROPHOSPHORYLASE [CARBOXYLATING]"/>
    <property type="match status" value="1"/>
</dbReference>
<evidence type="ECO:0000256" key="11">
    <source>
        <dbReference type="ARBA" id="ARBA00069173"/>
    </source>
</evidence>
<dbReference type="SUPFAM" id="SSF51690">
    <property type="entry name" value="Nicotinate/Quinolinate PRTase C-terminal domain-like"/>
    <property type="match status" value="1"/>
</dbReference>
<evidence type="ECO:0000256" key="12">
    <source>
        <dbReference type="PIRNR" id="PIRNR006250"/>
    </source>
</evidence>
<evidence type="ECO:0000259" key="15">
    <source>
        <dbReference type="Pfam" id="PF02749"/>
    </source>
</evidence>
<evidence type="ECO:0000256" key="8">
    <source>
        <dbReference type="ARBA" id="ARBA00022679"/>
    </source>
</evidence>
<evidence type="ECO:0000313" key="16">
    <source>
        <dbReference type="EMBL" id="KDA52840.1"/>
    </source>
</evidence>
<keyword evidence="7 12" id="KW-0328">Glycosyltransferase</keyword>
<dbReference type="InterPro" id="IPR013785">
    <property type="entry name" value="Aldolase_TIM"/>
</dbReference>
<feature type="domain" description="Quinolinate phosphoribosyl transferase C-terminal" evidence="14">
    <location>
        <begin position="96"/>
        <end position="261"/>
    </location>
</feature>
<sequence length="264" mass="27900">MAFSEDLPDITGNAIFTAEAHAKARIIAKKDGVLAGVPAAGFAFRFLDPRCQVAIRLGDGSAVTAGQTVLEVWGPARALLAAERTALNFLMRLSGVATLTRQFVSQLEGTGCRLLDTRKTTPGFRRLEKHAVRCGGGTNHRMGLFDAAMIKDTHIAACGSITQAVARVREVWGEKVPLIVECASLEQVDEALACHVPHLLLDNMDLPTLRQAVAKAKGKAVLEASGGVHLENVRAVALTGVDFVSVGAITHSAPALDCSMEVVA</sequence>
<dbReference type="GO" id="GO:0009435">
    <property type="term" value="P:NAD+ biosynthetic process"/>
    <property type="evidence" value="ECO:0007669"/>
    <property type="project" value="UniProtKB-UniPathway"/>
</dbReference>
<feature type="binding site" evidence="13">
    <location>
        <position position="202"/>
    </location>
    <ligand>
        <name>substrate</name>
    </ligand>
</feature>
<dbReference type="InterPro" id="IPR037128">
    <property type="entry name" value="Quinolinate_PRibosylTase_N_sf"/>
</dbReference>
<dbReference type="Gene3D" id="3.90.1170.20">
    <property type="entry name" value="Quinolinate phosphoribosyl transferase, N-terminal domain"/>
    <property type="match status" value="1"/>
</dbReference>
<dbReference type="InterPro" id="IPR036068">
    <property type="entry name" value="Nicotinate_pribotase-like_C"/>
</dbReference>
<comment type="similarity">
    <text evidence="3 12">Belongs to the NadC/ModD family.</text>
</comment>
<keyword evidence="6" id="KW-0662">Pyridine nucleotide biosynthesis</keyword>
<dbReference type="PANTHER" id="PTHR32179:SF3">
    <property type="entry name" value="NICOTINATE-NUCLEOTIDE PYROPHOSPHORYLASE [CARBOXYLATING]"/>
    <property type="match status" value="1"/>
</dbReference>
<dbReference type="CDD" id="cd01572">
    <property type="entry name" value="QPRTase"/>
    <property type="match status" value="1"/>
</dbReference>
<gene>
    <name evidence="16" type="ORF">EG19_10145</name>
</gene>
<feature type="binding site" evidence="13">
    <location>
        <begin position="246"/>
        <end position="248"/>
    </location>
    <ligand>
        <name>substrate</name>
    </ligand>
</feature>
<comment type="pathway">
    <text evidence="2">Cofactor biosynthesis; NAD(+) biosynthesis; nicotinate D-ribonucleotide from quinolinate: step 1/1.</text>
</comment>
<evidence type="ECO:0000256" key="3">
    <source>
        <dbReference type="ARBA" id="ARBA00009400"/>
    </source>
</evidence>
<dbReference type="AlphaFoldDB" id="A0A062XWF9"/>
<evidence type="ECO:0000313" key="17">
    <source>
        <dbReference type="Proteomes" id="UP000027284"/>
    </source>
</evidence>
<evidence type="ECO:0000256" key="2">
    <source>
        <dbReference type="ARBA" id="ARBA00004893"/>
    </source>
</evidence>
<dbReference type="STRING" id="1312852.EG19_10145"/>
<evidence type="ECO:0000256" key="13">
    <source>
        <dbReference type="PIRSR" id="PIRSR006250-1"/>
    </source>
</evidence>
<dbReference type="EMBL" id="JMFG01000055">
    <property type="protein sequence ID" value="KDA52840.1"/>
    <property type="molecule type" value="Genomic_DNA"/>
</dbReference>
<dbReference type="PIRSF" id="PIRSF006250">
    <property type="entry name" value="NadC_ModD"/>
    <property type="match status" value="1"/>
</dbReference>
<dbReference type="GO" id="GO:0005737">
    <property type="term" value="C:cytoplasm"/>
    <property type="evidence" value="ECO:0007669"/>
    <property type="project" value="TreeGrafter"/>
</dbReference>
<proteinExistence type="inferred from homology"/>
<dbReference type="SUPFAM" id="SSF54675">
    <property type="entry name" value="Nicotinate/Quinolinate PRTase N-terminal domain-like"/>
    <property type="match status" value="1"/>
</dbReference>
<dbReference type="GO" id="GO:0004514">
    <property type="term" value="F:nicotinate-nucleotide diphosphorylase (carboxylating) activity"/>
    <property type="evidence" value="ECO:0007669"/>
    <property type="project" value="UniProtKB-EC"/>
</dbReference>
<feature type="domain" description="Quinolinate phosphoribosyl transferase N-terminal" evidence="15">
    <location>
        <begin position="9"/>
        <end position="94"/>
    </location>
</feature>
<comment type="subunit">
    <text evidence="4">Hexamer formed by 3 homodimers.</text>
</comment>
<dbReference type="Pfam" id="PF01729">
    <property type="entry name" value="QRPTase_C"/>
    <property type="match status" value="1"/>
</dbReference>
<feature type="binding site" evidence="13">
    <location>
        <position position="181"/>
    </location>
    <ligand>
        <name>substrate</name>
    </ligand>
</feature>
<comment type="catalytic activity">
    <reaction evidence="10">
        <text>nicotinate beta-D-ribonucleotide + CO2 + diphosphate = quinolinate + 5-phospho-alpha-D-ribose 1-diphosphate + 2 H(+)</text>
        <dbReference type="Rhea" id="RHEA:12733"/>
        <dbReference type="ChEBI" id="CHEBI:15378"/>
        <dbReference type="ChEBI" id="CHEBI:16526"/>
        <dbReference type="ChEBI" id="CHEBI:29959"/>
        <dbReference type="ChEBI" id="CHEBI:33019"/>
        <dbReference type="ChEBI" id="CHEBI:57502"/>
        <dbReference type="ChEBI" id="CHEBI:58017"/>
        <dbReference type="EC" id="2.4.2.19"/>
    </reaction>
</comment>
<reference evidence="16 17" key="1">
    <citation type="submission" date="2014-04" db="EMBL/GenBank/DDBJ databases">
        <title>The Genome Sequence of Thermoanaerobaculum aquaticum MP-01, The First Cultivated Group 23 Acidobacterium.</title>
        <authorList>
            <person name="Stamps B.W."/>
            <person name="Losey N.A."/>
            <person name="Lawson P.A."/>
            <person name="Stevenson B.S."/>
        </authorList>
    </citation>
    <scope>NUCLEOTIDE SEQUENCE [LARGE SCALE GENOMIC DNA]</scope>
    <source>
        <strain evidence="16 17">MP-01</strain>
    </source>
</reference>
<comment type="function">
    <text evidence="1">Involved in the catabolism of quinolinic acid (QA).</text>
</comment>
<dbReference type="InterPro" id="IPR027277">
    <property type="entry name" value="NadC/ModD"/>
</dbReference>
<feature type="binding site" evidence="13">
    <location>
        <begin position="117"/>
        <end position="119"/>
    </location>
    <ligand>
        <name>substrate</name>
    </ligand>
</feature>
<dbReference type="InterPro" id="IPR004393">
    <property type="entry name" value="NadC"/>
</dbReference>
<dbReference type="NCBIfam" id="TIGR00078">
    <property type="entry name" value="nadC"/>
    <property type="match status" value="1"/>
</dbReference>
<evidence type="ECO:0000256" key="7">
    <source>
        <dbReference type="ARBA" id="ARBA00022676"/>
    </source>
</evidence>
<keyword evidence="8 12" id="KW-0808">Transferase</keyword>
<comment type="caution">
    <text evidence="16">The sequence shown here is derived from an EMBL/GenBank/DDBJ whole genome shotgun (WGS) entry which is preliminary data.</text>
</comment>